<evidence type="ECO:0000256" key="1">
    <source>
        <dbReference type="SAM" id="Coils"/>
    </source>
</evidence>
<dbReference type="AlphaFoldDB" id="A0A9E9P3R1"/>
<accession>A0A9E9P3R1</accession>
<keyword evidence="1" id="KW-0175">Coiled coil</keyword>
<dbReference type="RefSeq" id="WP_269309313.1">
    <property type="nucleotide sequence ID" value="NZ_CP098242.1"/>
</dbReference>
<feature type="coiled-coil region" evidence="1">
    <location>
        <begin position="190"/>
        <end position="223"/>
    </location>
</feature>
<protein>
    <submittedName>
        <fullName evidence="2">Uncharacterized protein</fullName>
    </submittedName>
</protein>
<keyword evidence="3" id="KW-1185">Reference proteome</keyword>
<organism evidence="2 3">
    <name type="scientific">Oxalobacter vibrioformis</name>
    <dbReference type="NCBI Taxonomy" id="933080"/>
    <lineage>
        <taxon>Bacteria</taxon>
        <taxon>Pseudomonadati</taxon>
        <taxon>Pseudomonadota</taxon>
        <taxon>Betaproteobacteria</taxon>
        <taxon>Burkholderiales</taxon>
        <taxon>Oxalobacteraceae</taxon>
        <taxon>Oxalobacter</taxon>
    </lineage>
</organism>
<name>A0A9E9P3R1_9BURK</name>
<evidence type="ECO:0000313" key="3">
    <source>
        <dbReference type="Proteomes" id="UP001156215"/>
    </source>
</evidence>
<reference evidence="2" key="1">
    <citation type="journal article" date="2022" name="Front. Microbiol.">
        <title>New perspectives on an old grouping: The genomic and phenotypic variability of Oxalobacter formigenes and the implications for calcium oxalate stone prevention.</title>
        <authorList>
            <person name="Chmiel J.A."/>
            <person name="Carr C."/>
            <person name="Stuivenberg G.A."/>
            <person name="Venema R."/>
            <person name="Chanyi R.M."/>
            <person name="Al K.F."/>
            <person name="Giguere D."/>
            <person name="Say H."/>
            <person name="Akouris P.P."/>
            <person name="Dominguez Romero S.A."/>
            <person name="Kwong A."/>
            <person name="Tai V."/>
            <person name="Koval S.F."/>
            <person name="Razvi H."/>
            <person name="Bjazevic J."/>
            <person name="Burton J.P."/>
        </authorList>
    </citation>
    <scope>NUCLEOTIDE SEQUENCE</scope>
    <source>
        <strain evidence="2">WoOx3</strain>
    </source>
</reference>
<sequence length="502" mass="55314">MSNLFDENRNNHLFDNAEDHFISKTGFDITGHTSAWQQNASQIAGITATPFPEPQTQQNPDYSLDGRGKNGFQADNTLYPVKIDFPVPATPVKSVQKKPDSTSYKWGENWFESNQNNANTDNSAHNAEVKAFTKMERGDDDPQWFEEAERLDKILFEPDYTRLTTVPSADSWGNLNPDNSPSFRAVNYGMENLEKDNARIKRARELEQILKSTAQQARNQDENATGWGKYQNAYHAAAHEGAYSYEQLENIARLYGQPIGKVANQLGLGLAAGVLGSFPAKGVDFFPQSLNYLSNLSGGDKVMDTLADKRNEIMDIQNAAENDGDLFKSNGMYTATGALTKTGSEMMERAPDAAFFSLATRAWGGKAVASFAIPFDVASSYLKEHQRFIEELDSMPAEMLAKNEELVADYETYKSRGMSNAEAMRKAKSAVASSKAKRKAASTAVANMLAYGFSTATAGRNDSLMLNIGQNAALSKMSEIAADYIQRAIEFGNIVHRGDTAY</sequence>
<dbReference type="KEGG" id="ovb:NB640_01150"/>
<dbReference type="EMBL" id="CP098242">
    <property type="protein sequence ID" value="WAW10303.1"/>
    <property type="molecule type" value="Genomic_DNA"/>
</dbReference>
<gene>
    <name evidence="2" type="ORF">NB640_01150</name>
</gene>
<proteinExistence type="predicted"/>
<dbReference type="Proteomes" id="UP001156215">
    <property type="component" value="Chromosome"/>
</dbReference>
<evidence type="ECO:0000313" key="2">
    <source>
        <dbReference type="EMBL" id="WAW10303.1"/>
    </source>
</evidence>